<reference evidence="9 10" key="1">
    <citation type="submission" date="2025-05" db="UniProtKB">
        <authorList>
            <consortium name="RefSeq"/>
        </authorList>
    </citation>
    <scope>IDENTIFICATION</scope>
    <source>
        <tissue evidence="9 10">Thorax and Abdomen</tissue>
    </source>
</reference>
<proteinExistence type="predicted"/>
<dbReference type="InterPro" id="IPR003598">
    <property type="entry name" value="Ig_sub2"/>
</dbReference>
<name>A0ABM3FYQ5_NEOLC</name>
<evidence type="ECO:0000256" key="4">
    <source>
        <dbReference type="ARBA" id="ARBA00023180"/>
    </source>
</evidence>
<dbReference type="InterPro" id="IPR003599">
    <property type="entry name" value="Ig_sub"/>
</dbReference>
<evidence type="ECO:0000256" key="1">
    <source>
        <dbReference type="ARBA" id="ARBA00004479"/>
    </source>
</evidence>
<dbReference type="SMART" id="SM00408">
    <property type="entry name" value="IGc2"/>
    <property type="match status" value="2"/>
</dbReference>
<feature type="domain" description="Ig-like" evidence="7">
    <location>
        <begin position="1084"/>
        <end position="1179"/>
    </location>
</feature>
<feature type="domain" description="Ig-like" evidence="7">
    <location>
        <begin position="982"/>
        <end position="1078"/>
    </location>
</feature>
<keyword evidence="6" id="KW-0812">Transmembrane</keyword>
<dbReference type="RefSeq" id="XP_046593145.1">
    <property type="nucleotide sequence ID" value="XM_046737189.1"/>
</dbReference>
<accession>A0ABM3FYQ5</accession>
<organism evidence="8 9">
    <name type="scientific">Neodiprion lecontei</name>
    <name type="common">Redheaded pine sawfly</name>
    <dbReference type="NCBI Taxonomy" id="441921"/>
    <lineage>
        <taxon>Eukaryota</taxon>
        <taxon>Metazoa</taxon>
        <taxon>Ecdysozoa</taxon>
        <taxon>Arthropoda</taxon>
        <taxon>Hexapoda</taxon>
        <taxon>Insecta</taxon>
        <taxon>Pterygota</taxon>
        <taxon>Neoptera</taxon>
        <taxon>Endopterygota</taxon>
        <taxon>Hymenoptera</taxon>
        <taxon>Tenthredinoidea</taxon>
        <taxon>Diprionidae</taxon>
        <taxon>Diprioninae</taxon>
        <taxon>Neodiprion</taxon>
    </lineage>
</organism>
<evidence type="ECO:0000313" key="8">
    <source>
        <dbReference type="Proteomes" id="UP000829291"/>
    </source>
</evidence>
<comment type="subcellular location">
    <subcellularLocation>
        <location evidence="1">Membrane</location>
        <topology evidence="1">Single-pass type I membrane protein</topology>
    </subcellularLocation>
</comment>
<gene>
    <name evidence="9 10" type="primary">LOC107216661</name>
</gene>
<dbReference type="InterPro" id="IPR036179">
    <property type="entry name" value="Ig-like_dom_sf"/>
</dbReference>
<evidence type="ECO:0000313" key="9">
    <source>
        <dbReference type="RefSeq" id="XP_046593144.1"/>
    </source>
</evidence>
<keyword evidence="4" id="KW-0325">Glycoprotein</keyword>
<keyword evidence="6" id="KW-1133">Transmembrane helix</keyword>
<feature type="domain" description="Ig-like" evidence="7">
    <location>
        <begin position="1186"/>
        <end position="1281"/>
    </location>
</feature>
<dbReference type="PROSITE" id="PS50835">
    <property type="entry name" value="IG_LIKE"/>
    <property type="match status" value="6"/>
</dbReference>
<protein>
    <submittedName>
        <fullName evidence="9 10">Vascular endothelial growth factor receptor 3 isoform X1</fullName>
    </submittedName>
</protein>
<dbReference type="InterPro" id="IPR013098">
    <property type="entry name" value="Ig_I-set"/>
</dbReference>
<dbReference type="Pfam" id="PF07679">
    <property type="entry name" value="I-set"/>
    <property type="match status" value="2"/>
</dbReference>
<sequence length="1358" mass="154540">MNFDFVPDPVKQNHWHNMDRITLTFFVVFIVSGLREGVAARKPTISSNAKDGMIQEGNELRIFCEGDGKLHFSVMDVPSDKDSCNHTINYGPNNASFVCHNATRSDTRWYACAEEGIVIRNTDQTIEHPDEDIAWIHIYVNSTEPFAQMAISRELPVTKTGSVVFPCRTTSPHWEVLLHTTNENLTGHFDPRIGFIATEGVNHLLTQEINCSVINEPRALRDMKSVSYRLAHQEDDISIPKPEIDKIALHHMVWGRDQNINCTITVPSSQNLTLQWKAPESVHHQRLITTRFTTDTADPMYTSHISKLTIKNVTENDGGSYTCFIQEFSDDDEAADTCDIKFWDPNHFFVDVRMVEGHDYRSIVGEEGKTSRWNIKIDAYPEYSLHWYKIDHQELKEINFNNSSKYSVSDTFRTDGRLNHLFEIHNSDVYDNGDYLVRVRTKYNTSDLHLNLTIDVQPILKITPYVEYVAPGQSMNFFCTTVSHPLANVTWRYMERPNYPSLDGNRSVTLLDYKELPNINAVTLESQLNIKINYTGHLICRSCNYINCVEVSKLIYVSGVAARKPTIRSNAKDGMIQEGNELRIFCEGDGKLHFSVMDVPSDKDSCNHTINYGPNNASFVCHNATRSDTRWYACAEEGIVIRNTDQTIEHPDEDIAWIHIYVNSTEPFAQMATGRELPVTKRGPAVFPCRTTSPHWIVMAHTRNENLTGHFDPRIGFIATEGVNHLLTQEINCSVINEPRALRDMKSVSYRLAHQEDDIPIPKPEIDKIALHHMVWGRDQNINCTITVPSSQNLTLQWKAPESVHHQRLITTQSTTDTADPMYTSYISKLTIKNVTKNDGGSYTCFIQEFLDDDGAADTCDIKFWDPNHFFVDVRMVEGDDYRSIVGEEGKTSRWNIKIDAYPEYSLHWYKNNGEKTTEIDFNNSSKYSVSDTFRIDGRLNHLFEIHKSDVHDNGEYVIRVRTKHDMSEINLHLTIDASPVPKIIPSLTYVAPGQSTNFLCMTVSHPLANVTWSYMELPNYPSLNGNRSASLLDFGEFTNHDAVTSVSHLNIKINDTGHLTCRSCNYISCVEDTKLISVSDVNASFAIMPLESVAEGDSINITCGISSYLNFSSDEILKWNVNRSDLETGRMRVLKKKTKFTHLSILQISRVTRSDDGIYICDVLDKSKGFKPQAYNLSVAAGRKPKIYEWNMNTSQLVIDTGKKRKDDVILICLADGMPKPEITWLKDNKSLPKHNGYKISQDKSELQMRYLLEQDSGRYTCRVVNRFGSDERSVDVVVNEVFSGQSHIIHLGLICGLVIIIVIIIACMGLKANRKRLWSKKLLKAGSVYFVKKTVECRDPKLNIDDQAKLLSEDKK</sequence>
<dbReference type="Pfam" id="PF00047">
    <property type="entry name" value="ig"/>
    <property type="match status" value="3"/>
</dbReference>
<dbReference type="Gene3D" id="2.60.40.10">
    <property type="entry name" value="Immunoglobulins"/>
    <property type="match status" value="8"/>
</dbReference>
<dbReference type="Proteomes" id="UP000829291">
    <property type="component" value="Chromosome 4"/>
</dbReference>
<feature type="transmembrane region" description="Helical" evidence="6">
    <location>
        <begin position="1290"/>
        <end position="1312"/>
    </location>
</feature>
<dbReference type="RefSeq" id="XP_046593144.1">
    <property type="nucleotide sequence ID" value="XM_046737188.1"/>
</dbReference>
<keyword evidence="3" id="KW-1015">Disulfide bond</keyword>
<feature type="domain" description="Ig-like" evidence="7">
    <location>
        <begin position="242"/>
        <end position="341"/>
    </location>
</feature>
<evidence type="ECO:0000256" key="2">
    <source>
        <dbReference type="ARBA" id="ARBA00023136"/>
    </source>
</evidence>
<feature type="domain" description="Ig-like" evidence="7">
    <location>
        <begin position="764"/>
        <end position="863"/>
    </location>
</feature>
<dbReference type="SMART" id="SM00409">
    <property type="entry name" value="IG"/>
    <property type="match status" value="8"/>
</dbReference>
<keyword evidence="9 10" id="KW-0675">Receptor</keyword>
<dbReference type="InterPro" id="IPR051275">
    <property type="entry name" value="Cell_adhesion_signaling"/>
</dbReference>
<dbReference type="SUPFAM" id="SSF48726">
    <property type="entry name" value="Immunoglobulin"/>
    <property type="match status" value="8"/>
</dbReference>
<keyword evidence="2 6" id="KW-0472">Membrane</keyword>
<evidence type="ECO:0000259" key="7">
    <source>
        <dbReference type="PROSITE" id="PS50835"/>
    </source>
</evidence>
<evidence type="ECO:0000313" key="10">
    <source>
        <dbReference type="RefSeq" id="XP_046593145.1"/>
    </source>
</evidence>
<dbReference type="InterPro" id="IPR013151">
    <property type="entry name" value="Immunoglobulin_dom"/>
</dbReference>
<dbReference type="InterPro" id="IPR013783">
    <property type="entry name" value="Ig-like_fold"/>
</dbReference>
<dbReference type="PANTHER" id="PTHR11640">
    <property type="entry name" value="NEPHRIN"/>
    <property type="match status" value="1"/>
</dbReference>
<dbReference type="GeneID" id="107216661"/>
<evidence type="ECO:0000256" key="5">
    <source>
        <dbReference type="ARBA" id="ARBA00023319"/>
    </source>
</evidence>
<evidence type="ECO:0000256" key="3">
    <source>
        <dbReference type="ARBA" id="ARBA00023157"/>
    </source>
</evidence>
<evidence type="ECO:0000256" key="6">
    <source>
        <dbReference type="SAM" id="Phobius"/>
    </source>
</evidence>
<dbReference type="PANTHER" id="PTHR11640:SF31">
    <property type="entry name" value="IRREGULAR CHIASM C-ROUGHEST PROTEIN-RELATED"/>
    <property type="match status" value="1"/>
</dbReference>
<keyword evidence="8" id="KW-1185">Reference proteome</keyword>
<feature type="domain" description="Ig-like" evidence="7">
    <location>
        <begin position="458"/>
        <end position="552"/>
    </location>
</feature>
<dbReference type="InterPro" id="IPR007110">
    <property type="entry name" value="Ig-like_dom"/>
</dbReference>
<keyword evidence="5" id="KW-0393">Immunoglobulin domain</keyword>